<dbReference type="NCBIfam" id="NF033788">
    <property type="entry name" value="HTH_metalloreg"/>
    <property type="match status" value="1"/>
</dbReference>
<dbReference type="InterPro" id="IPR036390">
    <property type="entry name" value="WH_DNA-bd_sf"/>
</dbReference>
<dbReference type="PANTHER" id="PTHR43132:SF6">
    <property type="entry name" value="HTH-TYPE TRANSCRIPTIONAL REPRESSOR CZRA"/>
    <property type="match status" value="1"/>
</dbReference>
<dbReference type="PANTHER" id="PTHR43132">
    <property type="entry name" value="ARSENICAL RESISTANCE OPERON REPRESSOR ARSR-RELATED"/>
    <property type="match status" value="1"/>
</dbReference>
<dbReference type="InterPro" id="IPR001845">
    <property type="entry name" value="HTH_ArsR_DNA-bd_dom"/>
</dbReference>
<organism evidence="5 6">
    <name type="scientific">Phytoactinopolyspora alkaliphila</name>
    <dbReference type="NCBI Taxonomy" id="1783498"/>
    <lineage>
        <taxon>Bacteria</taxon>
        <taxon>Bacillati</taxon>
        <taxon>Actinomycetota</taxon>
        <taxon>Actinomycetes</taxon>
        <taxon>Jiangellales</taxon>
        <taxon>Jiangellaceae</taxon>
        <taxon>Phytoactinopolyspora</taxon>
    </lineage>
</organism>
<keyword evidence="6" id="KW-1185">Reference proteome</keyword>
<evidence type="ECO:0000313" key="6">
    <source>
        <dbReference type="Proteomes" id="UP000469185"/>
    </source>
</evidence>
<evidence type="ECO:0000313" key="5">
    <source>
        <dbReference type="EMBL" id="NED97266.1"/>
    </source>
</evidence>
<dbReference type="PRINTS" id="PR00778">
    <property type="entry name" value="HTHARSR"/>
</dbReference>
<gene>
    <name evidence="5" type="ORF">G1H11_18365</name>
</gene>
<dbReference type="Gene3D" id="1.10.10.10">
    <property type="entry name" value="Winged helix-like DNA-binding domain superfamily/Winged helix DNA-binding domain"/>
    <property type="match status" value="1"/>
</dbReference>
<sequence length="119" mass="13156">MWPVPDVPAIDPGKRAEAAAALHDDHAIEEWASRFALLADPNRLRLLFCLHRAPGIAVSDLAAACGMSDTSVSHALRLLRSNGWVRFQRQGRAILYSLDDDTIHDMLHRLGATHSNEHS</sequence>
<name>A0A6N9YQE7_9ACTN</name>
<dbReference type="SMART" id="SM00418">
    <property type="entry name" value="HTH_ARSR"/>
    <property type="match status" value="1"/>
</dbReference>
<dbReference type="GO" id="GO:0003700">
    <property type="term" value="F:DNA-binding transcription factor activity"/>
    <property type="evidence" value="ECO:0007669"/>
    <property type="project" value="InterPro"/>
</dbReference>
<feature type="domain" description="HTH arsR-type" evidence="4">
    <location>
        <begin position="23"/>
        <end position="118"/>
    </location>
</feature>
<reference evidence="5 6" key="1">
    <citation type="submission" date="2020-02" db="EMBL/GenBank/DDBJ databases">
        <authorList>
            <person name="Li X.-J."/>
            <person name="Feng X.-M."/>
        </authorList>
    </citation>
    <scope>NUCLEOTIDE SEQUENCE [LARGE SCALE GENOMIC DNA]</scope>
    <source>
        <strain evidence="5 6">CGMCC 4.7225</strain>
    </source>
</reference>
<protein>
    <submittedName>
        <fullName evidence="5">Helix-turn-helix transcriptional regulator</fullName>
    </submittedName>
</protein>
<dbReference type="InterPro" id="IPR051011">
    <property type="entry name" value="Metal_resp_trans_reg"/>
</dbReference>
<dbReference type="InterPro" id="IPR011991">
    <property type="entry name" value="ArsR-like_HTH"/>
</dbReference>
<comment type="caution">
    <text evidence="5">The sequence shown here is derived from an EMBL/GenBank/DDBJ whole genome shotgun (WGS) entry which is preliminary data.</text>
</comment>
<evidence type="ECO:0000256" key="1">
    <source>
        <dbReference type="ARBA" id="ARBA00023015"/>
    </source>
</evidence>
<dbReference type="SUPFAM" id="SSF46785">
    <property type="entry name" value="Winged helix' DNA-binding domain"/>
    <property type="match status" value="1"/>
</dbReference>
<evidence type="ECO:0000259" key="4">
    <source>
        <dbReference type="PROSITE" id="PS50987"/>
    </source>
</evidence>
<proteinExistence type="predicted"/>
<evidence type="ECO:0000256" key="3">
    <source>
        <dbReference type="ARBA" id="ARBA00023163"/>
    </source>
</evidence>
<keyword evidence="3" id="KW-0804">Transcription</keyword>
<keyword evidence="1" id="KW-0805">Transcription regulation</keyword>
<dbReference type="Proteomes" id="UP000469185">
    <property type="component" value="Unassembled WGS sequence"/>
</dbReference>
<accession>A0A6N9YQE7</accession>
<keyword evidence="2" id="KW-0238">DNA-binding</keyword>
<evidence type="ECO:0000256" key="2">
    <source>
        <dbReference type="ARBA" id="ARBA00023125"/>
    </source>
</evidence>
<dbReference type="AlphaFoldDB" id="A0A6N9YQE7"/>
<dbReference type="InterPro" id="IPR036388">
    <property type="entry name" value="WH-like_DNA-bd_sf"/>
</dbReference>
<dbReference type="PROSITE" id="PS50987">
    <property type="entry name" value="HTH_ARSR_2"/>
    <property type="match status" value="1"/>
</dbReference>
<dbReference type="Pfam" id="PF13412">
    <property type="entry name" value="HTH_24"/>
    <property type="match status" value="1"/>
</dbReference>
<dbReference type="EMBL" id="JAAGOB010000010">
    <property type="protein sequence ID" value="NED97266.1"/>
    <property type="molecule type" value="Genomic_DNA"/>
</dbReference>
<dbReference type="GO" id="GO:0003677">
    <property type="term" value="F:DNA binding"/>
    <property type="evidence" value="ECO:0007669"/>
    <property type="project" value="UniProtKB-KW"/>
</dbReference>
<dbReference type="CDD" id="cd00090">
    <property type="entry name" value="HTH_ARSR"/>
    <property type="match status" value="1"/>
</dbReference>